<feature type="domain" description="Rhodanese" evidence="1">
    <location>
        <begin position="39"/>
        <end position="131"/>
    </location>
</feature>
<dbReference type="SUPFAM" id="SSF52821">
    <property type="entry name" value="Rhodanese/Cell cycle control phosphatase"/>
    <property type="match status" value="1"/>
</dbReference>
<dbReference type="RefSeq" id="WP_121169850.1">
    <property type="nucleotide sequence ID" value="NZ_RBIE01000001.1"/>
</dbReference>
<dbReference type="PROSITE" id="PS50206">
    <property type="entry name" value="RHODANESE_3"/>
    <property type="match status" value="1"/>
</dbReference>
<dbReference type="PANTHER" id="PTHR43031:SF16">
    <property type="entry name" value="OXIDOREDUCTASE"/>
    <property type="match status" value="1"/>
</dbReference>
<accession>A0A420W8F9</accession>
<dbReference type="PANTHER" id="PTHR43031">
    <property type="entry name" value="FAD-DEPENDENT OXIDOREDUCTASE"/>
    <property type="match status" value="1"/>
</dbReference>
<evidence type="ECO:0000259" key="1">
    <source>
        <dbReference type="PROSITE" id="PS50206"/>
    </source>
</evidence>
<comment type="caution">
    <text evidence="2">The sequence shown here is derived from an EMBL/GenBank/DDBJ whole genome shotgun (WGS) entry which is preliminary data.</text>
</comment>
<gene>
    <name evidence="2" type="ORF">C7457_0484</name>
</gene>
<dbReference type="Pfam" id="PF00581">
    <property type="entry name" value="Rhodanese"/>
    <property type="match status" value="1"/>
</dbReference>
<keyword evidence="3" id="KW-1185">Reference proteome</keyword>
<proteinExistence type="predicted"/>
<dbReference type="InterPro" id="IPR001763">
    <property type="entry name" value="Rhodanese-like_dom"/>
</dbReference>
<reference evidence="2 3" key="1">
    <citation type="submission" date="2018-10" db="EMBL/GenBank/DDBJ databases">
        <title>Genomic Encyclopedia of Type Strains, Phase IV (KMG-IV): sequencing the most valuable type-strain genomes for metagenomic binning, comparative biology and taxonomic classification.</title>
        <authorList>
            <person name="Goeker M."/>
        </authorList>
    </citation>
    <scope>NUCLEOTIDE SEQUENCE [LARGE SCALE GENOMIC DNA]</scope>
    <source>
        <strain evidence="2 3">DSM 15521</strain>
    </source>
</reference>
<dbReference type="CDD" id="cd00158">
    <property type="entry name" value="RHOD"/>
    <property type="match status" value="1"/>
</dbReference>
<dbReference type="Proteomes" id="UP000280881">
    <property type="component" value="Unassembled WGS sequence"/>
</dbReference>
<dbReference type="OrthoDB" id="5372786at2"/>
<dbReference type="Gene3D" id="3.40.250.10">
    <property type="entry name" value="Rhodanese-like domain"/>
    <property type="match status" value="1"/>
</dbReference>
<dbReference type="GO" id="GO:0016740">
    <property type="term" value="F:transferase activity"/>
    <property type="evidence" value="ECO:0007669"/>
    <property type="project" value="UniProtKB-KW"/>
</dbReference>
<dbReference type="InterPro" id="IPR050229">
    <property type="entry name" value="GlpE_sulfurtransferase"/>
</dbReference>
<dbReference type="EMBL" id="RBIE01000001">
    <property type="protein sequence ID" value="RKQ63610.1"/>
    <property type="molecule type" value="Genomic_DNA"/>
</dbReference>
<dbReference type="AlphaFoldDB" id="A0A420W8F9"/>
<protein>
    <submittedName>
        <fullName evidence="2">Rhodanese-related sulfurtransferase</fullName>
    </submittedName>
</protein>
<sequence length="132" mass="14789">MSIEILIENLKEAIKADKEKPLYGNVDLHRARELIKELGAFVLDVRPPEHVERENAEEIGIPGAVYIPYPELPENLDRLPKPKNHPILVGCKTGKLANRVAGFLEAMGYVNVYVLDGDIDNLIECHRAHTEG</sequence>
<dbReference type="InterPro" id="IPR036873">
    <property type="entry name" value="Rhodanese-like_dom_sf"/>
</dbReference>
<dbReference type="SMART" id="SM00450">
    <property type="entry name" value="RHOD"/>
    <property type="match status" value="1"/>
</dbReference>
<organism evidence="2 3">
    <name type="scientific">Thermovibrio guaymasensis</name>
    <dbReference type="NCBI Taxonomy" id="240167"/>
    <lineage>
        <taxon>Bacteria</taxon>
        <taxon>Pseudomonadati</taxon>
        <taxon>Aquificota</taxon>
        <taxon>Aquificia</taxon>
        <taxon>Desulfurobacteriales</taxon>
        <taxon>Desulfurobacteriaceae</taxon>
        <taxon>Thermovibrio</taxon>
    </lineage>
</organism>
<evidence type="ECO:0000313" key="3">
    <source>
        <dbReference type="Proteomes" id="UP000280881"/>
    </source>
</evidence>
<name>A0A420W8F9_9BACT</name>
<keyword evidence="2" id="KW-0808">Transferase</keyword>
<evidence type="ECO:0000313" key="2">
    <source>
        <dbReference type="EMBL" id="RKQ63610.1"/>
    </source>
</evidence>